<reference evidence="2 4" key="2">
    <citation type="submission" date="2019-04" db="EMBL/GenBank/DDBJ databases">
        <title>Draft genome sequence data and analysis of a Fermenting Bacterium, Geotoga petraea strain HO-Geo1, isolated from heavy-oil petroleum reservoir in Russia.</title>
        <authorList>
            <person name="Grouzdev D.S."/>
            <person name="Semenova E.M."/>
            <person name="Sokolova D.S."/>
            <person name="Tourova T.P."/>
            <person name="Poltaraus A.B."/>
            <person name="Nazina T.N."/>
        </authorList>
    </citation>
    <scope>NUCLEOTIDE SEQUENCE [LARGE SCALE GENOMIC DNA]</scope>
    <source>
        <strain evidence="2 4">HO-Geo1</strain>
    </source>
</reference>
<organism evidence="1 3">
    <name type="scientific">Geotoga petraea</name>
    <dbReference type="NCBI Taxonomy" id="28234"/>
    <lineage>
        <taxon>Bacteria</taxon>
        <taxon>Thermotogati</taxon>
        <taxon>Thermotogota</taxon>
        <taxon>Thermotogae</taxon>
        <taxon>Petrotogales</taxon>
        <taxon>Petrotogaceae</taxon>
        <taxon>Geotoga</taxon>
    </lineage>
</organism>
<reference evidence="1 3" key="1">
    <citation type="submission" date="2016-10" db="EMBL/GenBank/DDBJ databases">
        <authorList>
            <person name="de Groot N.N."/>
        </authorList>
    </citation>
    <scope>NUCLEOTIDE SEQUENCE [LARGE SCALE GENOMIC DNA]</scope>
    <source>
        <strain evidence="1 3">WG14</strain>
    </source>
</reference>
<proteinExistence type="predicted"/>
<dbReference type="EMBL" id="FMYV01000004">
    <property type="protein sequence ID" value="SDC50145.1"/>
    <property type="molecule type" value="Genomic_DNA"/>
</dbReference>
<evidence type="ECO:0000313" key="2">
    <source>
        <dbReference type="EMBL" id="TGG87518.1"/>
    </source>
</evidence>
<dbReference type="EMBL" id="SRME01000004">
    <property type="protein sequence ID" value="TGG87518.1"/>
    <property type="molecule type" value="Genomic_DNA"/>
</dbReference>
<gene>
    <name evidence="2" type="ORF">E4650_07170</name>
    <name evidence="1" type="ORF">SAMN04488588_1228</name>
</gene>
<dbReference type="STRING" id="28234.SAMN04488588_1228"/>
<dbReference type="AlphaFoldDB" id="A0A1G6M5A4"/>
<name>A0A1G6M5A4_9BACT</name>
<accession>A0A1G6M5A4</accession>
<dbReference type="OrthoDB" id="9986807at2"/>
<dbReference type="Proteomes" id="UP000199322">
    <property type="component" value="Unassembled WGS sequence"/>
</dbReference>
<evidence type="ECO:0000313" key="3">
    <source>
        <dbReference type="Proteomes" id="UP000199322"/>
    </source>
</evidence>
<sequence length="353" mass="40465">MKKILFLLLIFIISAGIFSEKIYLNNFENEDLIIHLYIEKPSSPFDKGSSLNFPVIENFNFYTNWFGATPEVYNYFIEIINKRNEIVDIYWDDSKIEDEFGNLVRPILFRNVIYSPFEEQNNAVLFKGAMVKEAFVPITNVEVNNNYFVRGESFVSKEENSYSISPLNFKNKEYKLILSYSYPGNSKNAVVTFDMNKKLLFKTSRNNYPFTLFIGYGMANFNSTSYDIYQFQSASGVEGSFNVDNLFNSFVGVGTSFNYYRYSFIDPDSTDQTTQYNNDTNIALYLIADAGFMNFELGAGTNLLALNSGFQPQDIGIHLGTSLKVFRNLYLGIRGEGFINNINLISISLGYNF</sequence>
<dbReference type="Proteomes" id="UP000297288">
    <property type="component" value="Unassembled WGS sequence"/>
</dbReference>
<protein>
    <submittedName>
        <fullName evidence="1">Uncharacterized protein</fullName>
    </submittedName>
</protein>
<evidence type="ECO:0000313" key="4">
    <source>
        <dbReference type="Proteomes" id="UP000297288"/>
    </source>
</evidence>
<evidence type="ECO:0000313" key="1">
    <source>
        <dbReference type="EMBL" id="SDC50145.1"/>
    </source>
</evidence>
<keyword evidence="3" id="KW-1185">Reference proteome</keyword>
<dbReference type="RefSeq" id="WP_091403661.1">
    <property type="nucleotide sequence ID" value="NZ_FMYV01000004.1"/>
</dbReference>